<dbReference type="EMBL" id="JANBUL010000062">
    <property type="protein sequence ID" value="KAJ2782799.1"/>
    <property type="molecule type" value="Genomic_DNA"/>
</dbReference>
<reference evidence="5" key="1">
    <citation type="submission" date="2022-07" db="EMBL/GenBank/DDBJ databases">
        <title>Phylogenomic reconstructions and comparative analyses of Kickxellomycotina fungi.</title>
        <authorList>
            <person name="Reynolds N.K."/>
            <person name="Stajich J.E."/>
            <person name="Barry K."/>
            <person name="Grigoriev I.V."/>
            <person name="Crous P."/>
            <person name="Smith M.E."/>
        </authorList>
    </citation>
    <scope>NUCLEOTIDE SEQUENCE</scope>
    <source>
        <strain evidence="5">NBRC 105414</strain>
    </source>
</reference>
<evidence type="ECO:0000256" key="2">
    <source>
        <dbReference type="ARBA" id="ARBA00022705"/>
    </source>
</evidence>
<evidence type="ECO:0000259" key="3">
    <source>
        <dbReference type="Pfam" id="PF04042"/>
    </source>
</evidence>
<dbReference type="Gene3D" id="3.60.21.50">
    <property type="match status" value="1"/>
</dbReference>
<name>A0A9W8LI97_9FUNG</name>
<evidence type="ECO:0000313" key="6">
    <source>
        <dbReference type="Proteomes" id="UP001140217"/>
    </source>
</evidence>
<dbReference type="Proteomes" id="UP001140217">
    <property type="component" value="Unassembled WGS sequence"/>
</dbReference>
<evidence type="ECO:0000313" key="5">
    <source>
        <dbReference type="EMBL" id="KAJ2782799.1"/>
    </source>
</evidence>
<dbReference type="AlphaFoldDB" id="A0A9W8LI97"/>
<proteinExistence type="inferred from homology"/>
<feature type="domain" description="DNA polymerase alpha/delta/epsilon subunit B" evidence="3">
    <location>
        <begin position="188"/>
        <end position="401"/>
    </location>
</feature>
<comment type="similarity">
    <text evidence="1">Belongs to the DNA polymerase delta/II small subunit family.</text>
</comment>
<evidence type="ECO:0000259" key="4">
    <source>
        <dbReference type="Pfam" id="PF18018"/>
    </source>
</evidence>
<protein>
    <submittedName>
        <fullName evidence="5">DNA polymerase delta small subunit Cdc1</fullName>
    </submittedName>
</protein>
<dbReference type="InterPro" id="IPR040663">
    <property type="entry name" value="DNA_pol_D_N"/>
</dbReference>
<dbReference type="GO" id="GO:0003677">
    <property type="term" value="F:DNA binding"/>
    <property type="evidence" value="ECO:0007669"/>
    <property type="project" value="InterPro"/>
</dbReference>
<dbReference type="GO" id="GO:0006271">
    <property type="term" value="P:DNA strand elongation involved in DNA replication"/>
    <property type="evidence" value="ECO:0007669"/>
    <property type="project" value="TreeGrafter"/>
</dbReference>
<dbReference type="Pfam" id="PF18018">
    <property type="entry name" value="DNA_pol_D_N"/>
    <property type="match status" value="1"/>
</dbReference>
<evidence type="ECO:0000256" key="1">
    <source>
        <dbReference type="ARBA" id="ARBA00006035"/>
    </source>
</evidence>
<gene>
    <name evidence="5" type="primary">cdc1</name>
    <name evidence="5" type="ORF">H4R18_002071</name>
</gene>
<dbReference type="InterPro" id="IPR024826">
    <property type="entry name" value="DNA_pol_delta/II_ssu"/>
</dbReference>
<sequence>MDLDIDNGAPLPLARAHVPVSVDARAGEFRTGRRTYTQQFNQLYQARLDELKPHVRAEARRRWEGVAWTERVLNVDGPARTYVIGTLFVESPAKPSTLAQVEKTRWLSDAQPPERYRGVDGAEVHLEDESGRIRLVGAAVEAATLASGVVAAVLGCETPDGRFEVADVCFAGMPPQRARAASAADAFVALVAGLNVTAERPVTLEMQLLAELLCGSAGGAPDQALSAHVVQTLVVGPVVAMPPAPLGRTEDARANDRAPVQRLLDRVDAFLADVAAAMPLTLLPGRGDPTDASLPQQPLNPGMFPRCRRYSAFRTATNPTYLDVAGGTLLLAAAGQPVDDLARYATRGESPCALAAASLRWRHIAPSAPDTLWCYPFTDRDPFVVRESPHVYVVGGQPEFAVDCAQGPDGQQTRIVAVPDFSASHTAVLLNLRTLECRAVRIGAPAD</sequence>
<dbReference type="Pfam" id="PF04042">
    <property type="entry name" value="DNA_pol_E_B"/>
    <property type="match status" value="1"/>
</dbReference>
<comment type="caution">
    <text evidence="5">The sequence shown here is derived from an EMBL/GenBank/DDBJ whole genome shotgun (WGS) entry which is preliminary data.</text>
</comment>
<dbReference type="PANTHER" id="PTHR10416:SF0">
    <property type="entry name" value="DNA POLYMERASE DELTA SUBUNIT 2"/>
    <property type="match status" value="1"/>
</dbReference>
<keyword evidence="6" id="KW-1185">Reference proteome</keyword>
<accession>A0A9W8LI97</accession>
<organism evidence="5 6">
    <name type="scientific">Coemansia javaensis</name>
    <dbReference type="NCBI Taxonomy" id="2761396"/>
    <lineage>
        <taxon>Eukaryota</taxon>
        <taxon>Fungi</taxon>
        <taxon>Fungi incertae sedis</taxon>
        <taxon>Zoopagomycota</taxon>
        <taxon>Kickxellomycotina</taxon>
        <taxon>Kickxellomycetes</taxon>
        <taxon>Kickxellales</taxon>
        <taxon>Kickxellaceae</taxon>
        <taxon>Coemansia</taxon>
    </lineage>
</organism>
<dbReference type="InterPro" id="IPR007185">
    <property type="entry name" value="DNA_pol_a/d/e_bsu"/>
</dbReference>
<feature type="domain" description="DNA polymerase delta subunit OB-fold" evidence="4">
    <location>
        <begin position="39"/>
        <end position="168"/>
    </location>
</feature>
<dbReference type="PANTHER" id="PTHR10416">
    <property type="entry name" value="DNA POLYMERASE DELTA SUBUNIT 2"/>
    <property type="match status" value="1"/>
</dbReference>
<dbReference type="OrthoDB" id="3763at2759"/>
<keyword evidence="2" id="KW-0235">DNA replication</keyword>
<dbReference type="GO" id="GO:0043625">
    <property type="term" value="C:delta DNA polymerase complex"/>
    <property type="evidence" value="ECO:0007669"/>
    <property type="project" value="TreeGrafter"/>
</dbReference>